<dbReference type="InterPro" id="IPR047865">
    <property type="entry name" value="Ribosomal_uL10_bac_type"/>
</dbReference>
<dbReference type="Gene3D" id="3.30.70.1730">
    <property type="match status" value="1"/>
</dbReference>
<dbReference type="PANTHER" id="PTHR11560">
    <property type="entry name" value="39S RIBOSOMAL PROTEIN L10, MITOCHONDRIAL"/>
    <property type="match status" value="1"/>
</dbReference>
<keyword evidence="5" id="KW-0699">rRNA-binding</keyword>
<evidence type="ECO:0000256" key="5">
    <source>
        <dbReference type="HAMAP-Rule" id="MF_00362"/>
    </source>
</evidence>
<evidence type="ECO:0000256" key="2">
    <source>
        <dbReference type="ARBA" id="ARBA00022980"/>
    </source>
</evidence>
<keyword evidence="3 5" id="KW-0687">Ribonucleoprotein</keyword>
<comment type="subunit">
    <text evidence="5">Part of the ribosomal stalk of the 50S ribosomal subunit. The N-terminus interacts with L11 and the large rRNA to form the base of the stalk. The C-terminus forms an elongated spine to which L12 dimers bind in a sequential fashion forming a multimeric L10(L12)X complex.</text>
</comment>
<gene>
    <name evidence="5" type="primary">rplJ</name>
    <name evidence="6" type="ordered locus">Tlie_0448</name>
</gene>
<sequence>MPSQANYQKVEMLREKIKGAQAVFVCEYRGLTVEKITKLRAQIRGAGGEMTVAKNTLMSIALKEEGFPVPEGLMSGPNGFTAVHGDPAAVAKVLKDFAKEKGNEALIIKGGILGDKILDVKQLLALADLPSREVLLAQVVGTMAAPIRGLVTVLSGPARGLVTCLSQIKDQKEKAA</sequence>
<dbReference type="Proteomes" id="UP000005868">
    <property type="component" value="Chromosome"/>
</dbReference>
<proteinExistence type="inferred from homology"/>
<keyword evidence="5" id="KW-0694">RNA-binding</keyword>
<organism evidence="6 7">
    <name type="scientific">Thermovirga lienii (strain ATCC BAA-1197 / DSM 17291 / Cas60314)</name>
    <dbReference type="NCBI Taxonomy" id="580340"/>
    <lineage>
        <taxon>Bacteria</taxon>
        <taxon>Thermotogati</taxon>
        <taxon>Synergistota</taxon>
        <taxon>Synergistia</taxon>
        <taxon>Synergistales</taxon>
        <taxon>Thermovirgaceae</taxon>
        <taxon>Thermovirga</taxon>
    </lineage>
</organism>
<dbReference type="CDD" id="cd05797">
    <property type="entry name" value="Ribosomal_L10"/>
    <property type="match status" value="1"/>
</dbReference>
<keyword evidence="2 5" id="KW-0689">Ribosomal protein</keyword>
<keyword evidence="7" id="KW-1185">Reference proteome</keyword>
<evidence type="ECO:0000256" key="4">
    <source>
        <dbReference type="ARBA" id="ARBA00035202"/>
    </source>
</evidence>
<reference evidence="7" key="1">
    <citation type="submission" date="2011-10" db="EMBL/GenBank/DDBJ databases">
        <title>The complete genome of chromosome of Thermovirga lienii DSM 17291.</title>
        <authorList>
            <consortium name="US DOE Joint Genome Institute (JGI-PGF)"/>
            <person name="Lucas S."/>
            <person name="Copeland A."/>
            <person name="Lapidus A."/>
            <person name="Glavina del Rio T."/>
            <person name="Dalin E."/>
            <person name="Tice H."/>
            <person name="Bruce D."/>
            <person name="Goodwin L."/>
            <person name="Pitluck S."/>
            <person name="Peters L."/>
            <person name="Mikhailova N."/>
            <person name="Saunders E."/>
            <person name="Kyrpides N."/>
            <person name="Mavromatis K."/>
            <person name="Ivanova N."/>
            <person name="Last F.I."/>
            <person name="Brettin T."/>
            <person name="Detter J.C."/>
            <person name="Han C."/>
            <person name="Larimer F."/>
            <person name="Land M."/>
            <person name="Hauser L."/>
            <person name="Markowitz V."/>
            <person name="Cheng J.-F."/>
            <person name="Hugenholtz P."/>
            <person name="Woyke T."/>
            <person name="Wu D."/>
            <person name="Spring S."/>
            <person name="Schroeder M."/>
            <person name="Brambilla E.-M."/>
            <person name="Klenk H.-P."/>
            <person name="Eisen J.A."/>
        </authorList>
    </citation>
    <scope>NUCLEOTIDE SEQUENCE [LARGE SCALE GENOMIC DNA]</scope>
    <source>
        <strain evidence="7">ATCC BAA-1197 / DSM 17291 / Cas60314</strain>
    </source>
</reference>
<name>G7V7M1_THELD</name>
<dbReference type="Pfam" id="PF00466">
    <property type="entry name" value="Ribosomal_L10"/>
    <property type="match status" value="1"/>
</dbReference>
<dbReference type="eggNOG" id="COG0244">
    <property type="taxonomic scope" value="Bacteria"/>
</dbReference>
<evidence type="ECO:0000256" key="1">
    <source>
        <dbReference type="ARBA" id="ARBA00008889"/>
    </source>
</evidence>
<protein>
    <recommendedName>
        <fullName evidence="4 5">Large ribosomal subunit protein uL10</fullName>
    </recommendedName>
</protein>
<dbReference type="KEGG" id="tli:Tlie_0448"/>
<evidence type="ECO:0000256" key="3">
    <source>
        <dbReference type="ARBA" id="ARBA00023274"/>
    </source>
</evidence>
<dbReference type="HOGENOM" id="CLU_092227_2_1_0"/>
<dbReference type="GO" id="GO:0005840">
    <property type="term" value="C:ribosome"/>
    <property type="evidence" value="ECO:0007669"/>
    <property type="project" value="UniProtKB-KW"/>
</dbReference>
<dbReference type="InterPro" id="IPR001790">
    <property type="entry name" value="Ribosomal_uL10"/>
</dbReference>
<reference evidence="6 7" key="2">
    <citation type="journal article" date="2012" name="Stand. Genomic Sci.">
        <title>Genome sequence of the moderately thermophilic, amino-acid-degrading and sulfur-reducing bacterium Thermovirga lienii type strain (Cas60314(T)).</title>
        <authorList>
            <person name="Goker M."/>
            <person name="Saunders E."/>
            <person name="Lapidus A."/>
            <person name="Nolan M."/>
            <person name="Lucas S."/>
            <person name="Hammon N."/>
            <person name="Deshpande S."/>
            <person name="Cheng J.F."/>
            <person name="Han C."/>
            <person name="Tapia R."/>
            <person name="Goodwin L.A."/>
            <person name="Pitluck S."/>
            <person name="Liolios K."/>
            <person name="Mavromatis K."/>
            <person name="Pagani I."/>
            <person name="Ivanova N."/>
            <person name="Mikhailova N."/>
            <person name="Pati A."/>
            <person name="Chen A."/>
            <person name="Palaniappan K."/>
            <person name="Land M."/>
            <person name="Chang Y.J."/>
            <person name="Jeffries C.D."/>
            <person name="Brambilla E.M."/>
            <person name="Rohde M."/>
            <person name="Spring S."/>
            <person name="Detter J.C."/>
            <person name="Woyke T."/>
            <person name="Bristow J."/>
            <person name="Eisen J.A."/>
            <person name="Markowitz V."/>
            <person name="Hugenholtz P."/>
            <person name="Kyrpides N.C."/>
            <person name="Klenk H.P."/>
        </authorList>
    </citation>
    <scope>NUCLEOTIDE SEQUENCE [LARGE SCALE GENOMIC DNA]</scope>
    <source>
        <strain evidence="7">ATCC BAA-1197 / DSM 17291 / Cas60314</strain>
    </source>
</reference>
<evidence type="ECO:0000313" key="6">
    <source>
        <dbReference type="EMBL" id="AER66183.1"/>
    </source>
</evidence>
<dbReference type="Gene3D" id="6.10.250.290">
    <property type="match status" value="1"/>
</dbReference>
<dbReference type="STRING" id="580340.Tlie_0448"/>
<dbReference type="AlphaFoldDB" id="G7V7M1"/>
<comment type="similarity">
    <text evidence="1 5">Belongs to the universal ribosomal protein uL10 family.</text>
</comment>
<evidence type="ECO:0000313" key="7">
    <source>
        <dbReference type="Proteomes" id="UP000005868"/>
    </source>
</evidence>
<dbReference type="GO" id="GO:1990904">
    <property type="term" value="C:ribonucleoprotein complex"/>
    <property type="evidence" value="ECO:0007669"/>
    <property type="project" value="UniProtKB-KW"/>
</dbReference>
<dbReference type="NCBIfam" id="NF000955">
    <property type="entry name" value="PRK00099.1-1"/>
    <property type="match status" value="1"/>
</dbReference>
<comment type="function">
    <text evidence="5">Forms part of the ribosomal stalk, playing a central role in the interaction of the ribosome with GTP-bound translation factors.</text>
</comment>
<dbReference type="OrthoDB" id="9808307at2"/>
<dbReference type="GO" id="GO:0070180">
    <property type="term" value="F:large ribosomal subunit rRNA binding"/>
    <property type="evidence" value="ECO:0007669"/>
    <property type="project" value="UniProtKB-UniRule"/>
</dbReference>
<dbReference type="InterPro" id="IPR043141">
    <property type="entry name" value="Ribosomal_uL10-like_sf"/>
</dbReference>
<dbReference type="InterPro" id="IPR022973">
    <property type="entry name" value="Ribosomal_uL10_bac"/>
</dbReference>
<dbReference type="SUPFAM" id="SSF160369">
    <property type="entry name" value="Ribosomal protein L10-like"/>
    <property type="match status" value="1"/>
</dbReference>
<accession>G7V7M1</accession>
<dbReference type="HAMAP" id="MF_00362">
    <property type="entry name" value="Ribosomal_uL10"/>
    <property type="match status" value="1"/>
</dbReference>
<dbReference type="GO" id="GO:0006412">
    <property type="term" value="P:translation"/>
    <property type="evidence" value="ECO:0007669"/>
    <property type="project" value="UniProtKB-UniRule"/>
</dbReference>
<dbReference type="EMBL" id="CP003096">
    <property type="protein sequence ID" value="AER66183.1"/>
    <property type="molecule type" value="Genomic_DNA"/>
</dbReference>